<comment type="caution">
    <text evidence="3">The sequence shown here is derived from an EMBL/GenBank/DDBJ whole genome shotgun (WGS) entry which is preliminary data.</text>
</comment>
<organism evidence="3 4">
    <name type="scientific">Paenibacillus oenotherae</name>
    <dbReference type="NCBI Taxonomy" id="1435645"/>
    <lineage>
        <taxon>Bacteria</taxon>
        <taxon>Bacillati</taxon>
        <taxon>Bacillota</taxon>
        <taxon>Bacilli</taxon>
        <taxon>Bacillales</taxon>
        <taxon>Paenibacillaceae</taxon>
        <taxon>Paenibacillus</taxon>
    </lineage>
</organism>
<gene>
    <name evidence="3" type="ORF">K0T92_18610</name>
</gene>
<evidence type="ECO:0000256" key="1">
    <source>
        <dbReference type="ARBA" id="ARBA00022679"/>
    </source>
</evidence>
<dbReference type="PANTHER" id="PTHR12788:SF10">
    <property type="entry name" value="PROTEIN-TYROSINE SULFOTRANSFERASE"/>
    <property type="match status" value="1"/>
</dbReference>
<dbReference type="RefSeq" id="WP_219873985.1">
    <property type="nucleotide sequence ID" value="NZ_JAHZIJ010000016.1"/>
</dbReference>
<dbReference type="InterPro" id="IPR026634">
    <property type="entry name" value="TPST-like"/>
</dbReference>
<proteinExistence type="predicted"/>
<dbReference type="Gene3D" id="3.40.50.300">
    <property type="entry name" value="P-loop containing nucleotide triphosphate hydrolases"/>
    <property type="match status" value="1"/>
</dbReference>
<feature type="coiled-coil region" evidence="2">
    <location>
        <begin position="353"/>
        <end position="380"/>
    </location>
</feature>
<evidence type="ECO:0000313" key="4">
    <source>
        <dbReference type="Proteomes" id="UP000812277"/>
    </source>
</evidence>
<evidence type="ECO:0000313" key="3">
    <source>
        <dbReference type="EMBL" id="MBW7476734.1"/>
    </source>
</evidence>
<dbReference type="PANTHER" id="PTHR12788">
    <property type="entry name" value="PROTEIN-TYROSINE SULFOTRANSFERASE 2"/>
    <property type="match status" value="1"/>
</dbReference>
<accession>A0ABS7D9W0</accession>
<dbReference type="Proteomes" id="UP000812277">
    <property type="component" value="Unassembled WGS sequence"/>
</dbReference>
<reference evidence="3 4" key="1">
    <citation type="submission" date="2021-07" db="EMBL/GenBank/DDBJ databases">
        <title>Paenibacillus radiodurans sp. nov., isolated from the southeastern edge of Tengger Desert.</title>
        <authorList>
            <person name="Zhang G."/>
        </authorList>
    </citation>
    <scope>NUCLEOTIDE SEQUENCE [LARGE SCALE GENOMIC DNA]</scope>
    <source>
        <strain evidence="3 4">DT7-4</strain>
    </source>
</reference>
<dbReference type="EMBL" id="JAHZIJ010000016">
    <property type="protein sequence ID" value="MBW7476734.1"/>
    <property type="molecule type" value="Genomic_DNA"/>
</dbReference>
<dbReference type="Pfam" id="PF13469">
    <property type="entry name" value="Sulfotransfer_3"/>
    <property type="match status" value="1"/>
</dbReference>
<dbReference type="SUPFAM" id="SSF52540">
    <property type="entry name" value="P-loop containing nucleoside triphosphate hydrolases"/>
    <property type="match status" value="1"/>
</dbReference>
<protein>
    <submittedName>
        <fullName evidence="3">Sulfotransferase</fullName>
    </submittedName>
</protein>
<keyword evidence="4" id="KW-1185">Reference proteome</keyword>
<keyword evidence="1" id="KW-0808">Transferase</keyword>
<name>A0ABS7D9W0_9BACL</name>
<evidence type="ECO:0000256" key="2">
    <source>
        <dbReference type="SAM" id="Coils"/>
    </source>
</evidence>
<keyword evidence="2" id="KW-0175">Coiled coil</keyword>
<dbReference type="InterPro" id="IPR027417">
    <property type="entry name" value="P-loop_NTPase"/>
</dbReference>
<sequence>MIDSNGNNLIFLLSTPRSGSSLATVMLQNHSKLFATQEMWFLMSLYDLQFPSHRAYGGGGIIKQFFNGILPEETFKQASRSFALQVYNGLLSSSGADMVIDKSPRYYYLLEFIDALFPQAKRIWLIRNPLSVIASYKKVNQHVNDRFNLKEDLAHPNFNIKMTDVTVGLFRYFSYFSGESPYIHRLHYEEMVAKPREEMQRLSAFLGISYEEGMEKYGNYMNSPKSDLYFSMGVGDPFVGQHEEAHQESINSWKETLDKEEIELYCRTLGARIFHELGYSEQLAEAERITGAQFGLEPDKELLELRTKQLAELTGCKWTAQYQLQAGEAAVSGTSQPAAEMEACRGGATTAEVLQLQITLRALENRLDKSYAEQKRLRSRLEAKTAKINRIKSLVPFGNRLSQLASAYLTGGKK</sequence>